<name>A0A917S9H2_9BACL</name>
<dbReference type="Proteomes" id="UP000654670">
    <property type="component" value="Unassembled WGS sequence"/>
</dbReference>
<reference evidence="1" key="2">
    <citation type="submission" date="2020-09" db="EMBL/GenBank/DDBJ databases">
        <authorList>
            <person name="Sun Q."/>
            <person name="Ohkuma M."/>
        </authorList>
    </citation>
    <scope>NUCLEOTIDE SEQUENCE</scope>
    <source>
        <strain evidence="1">JCM 15325</strain>
    </source>
</reference>
<protein>
    <submittedName>
        <fullName evidence="1">Uncharacterized protein</fullName>
    </submittedName>
</protein>
<comment type="caution">
    <text evidence="1">The sequence shown here is derived from an EMBL/GenBank/DDBJ whole genome shotgun (WGS) entry which is preliminary data.</text>
</comment>
<proteinExistence type="predicted"/>
<dbReference type="AlphaFoldDB" id="A0A917S9H2"/>
<dbReference type="EMBL" id="BMOK01000016">
    <property type="protein sequence ID" value="GGL63022.1"/>
    <property type="molecule type" value="Genomic_DNA"/>
</dbReference>
<evidence type="ECO:0000313" key="2">
    <source>
        <dbReference type="Proteomes" id="UP000654670"/>
    </source>
</evidence>
<accession>A0A917S9H2</accession>
<gene>
    <name evidence="1" type="ORF">GCM10007968_28700</name>
</gene>
<keyword evidence="2" id="KW-1185">Reference proteome</keyword>
<dbReference type="RefSeq" id="WP_188804610.1">
    <property type="nucleotide sequence ID" value="NZ_BMOK01000016.1"/>
</dbReference>
<reference evidence="1" key="1">
    <citation type="journal article" date="2014" name="Int. J. Syst. Evol. Microbiol.">
        <title>Complete genome sequence of Corynebacterium casei LMG S-19264T (=DSM 44701T), isolated from a smear-ripened cheese.</title>
        <authorList>
            <consortium name="US DOE Joint Genome Institute (JGI-PGF)"/>
            <person name="Walter F."/>
            <person name="Albersmeier A."/>
            <person name="Kalinowski J."/>
            <person name="Ruckert C."/>
        </authorList>
    </citation>
    <scope>NUCLEOTIDE SEQUENCE</scope>
    <source>
        <strain evidence="1">JCM 15325</strain>
    </source>
</reference>
<sequence>MESCYYENIVKYFLGKSAYAVATEDYHFEHVPQYVLEVWCGIIASSEIKDSAERELAFKRILEDAARNVWRH</sequence>
<evidence type="ECO:0000313" key="1">
    <source>
        <dbReference type="EMBL" id="GGL63022.1"/>
    </source>
</evidence>
<organism evidence="1 2">
    <name type="scientific">Sporolactobacillus putidus</name>
    <dbReference type="NCBI Taxonomy" id="492735"/>
    <lineage>
        <taxon>Bacteria</taxon>
        <taxon>Bacillati</taxon>
        <taxon>Bacillota</taxon>
        <taxon>Bacilli</taxon>
        <taxon>Bacillales</taxon>
        <taxon>Sporolactobacillaceae</taxon>
        <taxon>Sporolactobacillus</taxon>
    </lineage>
</organism>